<evidence type="ECO:0000256" key="2">
    <source>
        <dbReference type="ARBA" id="ARBA00022475"/>
    </source>
</evidence>
<evidence type="ECO:0000313" key="9">
    <source>
        <dbReference type="Proteomes" id="UP000030145"/>
    </source>
</evidence>
<keyword evidence="2" id="KW-1003">Cell membrane</keyword>
<organism evidence="8 9">
    <name type="scientific">Corynebacterium auriscanis</name>
    <dbReference type="NCBI Taxonomy" id="99807"/>
    <lineage>
        <taxon>Bacteria</taxon>
        <taxon>Bacillati</taxon>
        <taxon>Actinomycetota</taxon>
        <taxon>Actinomycetes</taxon>
        <taxon>Mycobacteriales</taxon>
        <taxon>Corynebacteriaceae</taxon>
        <taxon>Corynebacterium</taxon>
    </lineage>
</organism>
<evidence type="ECO:0000256" key="4">
    <source>
        <dbReference type="ARBA" id="ARBA00022989"/>
    </source>
</evidence>
<feature type="region of interest" description="Disordered" evidence="6">
    <location>
        <begin position="122"/>
        <end position="146"/>
    </location>
</feature>
<feature type="transmembrane region" description="Helical" evidence="7">
    <location>
        <begin position="47"/>
        <end position="69"/>
    </location>
</feature>
<reference evidence="8 9" key="1">
    <citation type="submission" date="2014-10" db="EMBL/GenBank/DDBJ databases">
        <title>Whole Genome sequence of Corynebacterium auriscanis strain CIP 106629.</title>
        <authorList>
            <person name="Hassan S.S."/>
            <person name="Jamal S.B."/>
            <person name="Tiwari S."/>
            <person name="Oliveira L.D.C."/>
            <person name="Souza F."/>
            <person name="Mariano D.C."/>
            <person name="Almeida S."/>
            <person name="Dorella F."/>
            <person name="Pereira F."/>
            <person name="Carvalho A."/>
            <person name="Leal C.A."/>
            <person name="Soares S.D.C."/>
            <person name="Figueiredo H.C."/>
            <person name="Silva A."/>
            <person name="Azevedo V.A."/>
        </authorList>
    </citation>
    <scope>NUCLEOTIDE SEQUENCE [LARGE SCALE GENOMIC DNA]</scope>
    <source>
        <strain evidence="8 9">CIP 106629</strain>
    </source>
</reference>
<dbReference type="Proteomes" id="UP000030145">
    <property type="component" value="Unassembled WGS sequence"/>
</dbReference>
<evidence type="ECO:0008006" key="10">
    <source>
        <dbReference type="Google" id="ProtNLM"/>
    </source>
</evidence>
<comment type="caution">
    <text evidence="8">The sequence shown here is derived from an EMBL/GenBank/DDBJ whole genome shotgun (WGS) entry which is preliminary data.</text>
</comment>
<accession>A0A0A2DN38</accession>
<dbReference type="GO" id="GO:0005886">
    <property type="term" value="C:plasma membrane"/>
    <property type="evidence" value="ECO:0007669"/>
    <property type="project" value="UniProtKB-SubCell"/>
</dbReference>
<comment type="subcellular location">
    <subcellularLocation>
        <location evidence="1">Cell membrane</location>
        <topology evidence="1">Multi-pass membrane protein</topology>
    </subcellularLocation>
</comment>
<dbReference type="PANTHER" id="PTHR30086:SF20">
    <property type="entry name" value="ARGININE EXPORTER PROTEIN ARGO-RELATED"/>
    <property type="match status" value="1"/>
</dbReference>
<name>A0A0A2DN38_9CORY</name>
<evidence type="ECO:0000256" key="3">
    <source>
        <dbReference type="ARBA" id="ARBA00022692"/>
    </source>
</evidence>
<feature type="transmembrane region" description="Helical" evidence="7">
    <location>
        <begin position="185"/>
        <end position="210"/>
    </location>
</feature>
<protein>
    <recommendedName>
        <fullName evidence="10">Lysine transporter LysE</fullName>
    </recommendedName>
</protein>
<evidence type="ECO:0000256" key="5">
    <source>
        <dbReference type="ARBA" id="ARBA00023136"/>
    </source>
</evidence>
<evidence type="ECO:0000256" key="1">
    <source>
        <dbReference type="ARBA" id="ARBA00004651"/>
    </source>
</evidence>
<dbReference type="EMBL" id="JRVJ01000018">
    <property type="protein sequence ID" value="KGM18301.1"/>
    <property type="molecule type" value="Genomic_DNA"/>
</dbReference>
<feature type="transmembrane region" description="Helical" evidence="7">
    <location>
        <begin position="251"/>
        <end position="272"/>
    </location>
</feature>
<dbReference type="InterPro" id="IPR001123">
    <property type="entry name" value="LeuE-type"/>
</dbReference>
<dbReference type="AlphaFoldDB" id="A0A0A2DN38"/>
<sequence length="274" mass="29023">MGHIFTSAGLHVMLQGFLLWISLIVALGPQNALIIKQGLRRHALGPVIAVCMLSDCLLVIGGIAGVDFIVGRVPWLLQVLRWAGVAFLLWFAFVNFKEARTPRGIMAADAPNGDSFTDATLSPTSHTPQAVDTLGSADTPVDGGSSQVATLTRTSTAVSMEHAPAQNQLPTQNQLPNRESIRKPVLAAIAMSWLNPGAFVDGFVMLGGVAHQYGDLAWALGIGALVATLTWFPALGFGARAMSRHLAKPSVWQKINVGIGIMMVIIAARLAMGV</sequence>
<evidence type="ECO:0000256" key="7">
    <source>
        <dbReference type="SAM" id="Phobius"/>
    </source>
</evidence>
<dbReference type="GO" id="GO:0015171">
    <property type="term" value="F:amino acid transmembrane transporter activity"/>
    <property type="evidence" value="ECO:0007669"/>
    <property type="project" value="TreeGrafter"/>
</dbReference>
<dbReference type="PANTHER" id="PTHR30086">
    <property type="entry name" value="ARGININE EXPORTER PROTEIN ARGO"/>
    <property type="match status" value="1"/>
</dbReference>
<gene>
    <name evidence="8" type="ORF">MA47_08660</name>
</gene>
<proteinExistence type="predicted"/>
<keyword evidence="4 7" id="KW-1133">Transmembrane helix</keyword>
<evidence type="ECO:0000256" key="6">
    <source>
        <dbReference type="SAM" id="MobiDB-lite"/>
    </source>
</evidence>
<feature type="transmembrane region" description="Helical" evidence="7">
    <location>
        <begin position="12"/>
        <end position="35"/>
    </location>
</feature>
<feature type="transmembrane region" description="Helical" evidence="7">
    <location>
        <begin position="75"/>
        <end position="96"/>
    </location>
</feature>
<evidence type="ECO:0000313" key="8">
    <source>
        <dbReference type="EMBL" id="KGM18301.1"/>
    </source>
</evidence>
<keyword evidence="9" id="KW-1185">Reference proteome</keyword>
<keyword evidence="5 7" id="KW-0472">Membrane</keyword>
<dbReference type="RefSeq" id="WP_035115306.1">
    <property type="nucleotide sequence ID" value="NZ_CP047046.1"/>
</dbReference>
<feature type="transmembrane region" description="Helical" evidence="7">
    <location>
        <begin position="216"/>
        <end position="239"/>
    </location>
</feature>
<dbReference type="GeneID" id="300553101"/>
<keyword evidence="3 7" id="KW-0812">Transmembrane</keyword>
<dbReference type="Pfam" id="PF01810">
    <property type="entry name" value="LysE"/>
    <property type="match status" value="1"/>
</dbReference>